<keyword evidence="4" id="KW-1185">Reference proteome</keyword>
<dbReference type="AlphaFoldDB" id="A0A366FMP4"/>
<dbReference type="CDD" id="cd09872">
    <property type="entry name" value="PIN_Sll0205-like"/>
    <property type="match status" value="1"/>
</dbReference>
<gene>
    <name evidence="3" type="ORF">DFR50_107178</name>
</gene>
<dbReference type="Proteomes" id="UP000253529">
    <property type="component" value="Unassembled WGS sequence"/>
</dbReference>
<dbReference type="PANTHER" id="PTHR36173">
    <property type="entry name" value="RIBONUCLEASE VAPC16-RELATED"/>
    <property type="match status" value="1"/>
</dbReference>
<dbReference type="InterPro" id="IPR029060">
    <property type="entry name" value="PIN-like_dom_sf"/>
</dbReference>
<dbReference type="Gene3D" id="3.40.50.1010">
    <property type="entry name" value="5'-nuclease"/>
    <property type="match status" value="1"/>
</dbReference>
<dbReference type="InterPro" id="IPR041705">
    <property type="entry name" value="PIN_Sll0205"/>
</dbReference>
<protein>
    <submittedName>
        <fullName evidence="3">PIN domain nuclease of toxin-antitoxin system</fullName>
    </submittedName>
</protein>
<evidence type="ECO:0000313" key="3">
    <source>
        <dbReference type="EMBL" id="RBP15908.1"/>
    </source>
</evidence>
<dbReference type="EMBL" id="QNRK01000007">
    <property type="protein sequence ID" value="RBP15908.1"/>
    <property type="molecule type" value="Genomic_DNA"/>
</dbReference>
<feature type="domain" description="PIN" evidence="2">
    <location>
        <begin position="54"/>
        <end position="167"/>
    </location>
</feature>
<dbReference type="InterPro" id="IPR052919">
    <property type="entry name" value="TA_system_RNase"/>
</dbReference>
<organism evidence="3 4">
    <name type="scientific">Roseiarcus fermentans</name>
    <dbReference type="NCBI Taxonomy" id="1473586"/>
    <lineage>
        <taxon>Bacteria</taxon>
        <taxon>Pseudomonadati</taxon>
        <taxon>Pseudomonadota</taxon>
        <taxon>Alphaproteobacteria</taxon>
        <taxon>Hyphomicrobiales</taxon>
        <taxon>Roseiarcaceae</taxon>
        <taxon>Roseiarcus</taxon>
    </lineage>
</organism>
<proteinExistence type="predicted"/>
<name>A0A366FMP4_9HYPH</name>
<dbReference type="InterPro" id="IPR002716">
    <property type="entry name" value="PIN_dom"/>
</dbReference>
<accession>A0A366FMP4</accession>
<evidence type="ECO:0000256" key="1">
    <source>
        <dbReference type="SAM" id="MobiDB-lite"/>
    </source>
</evidence>
<evidence type="ECO:0000259" key="2">
    <source>
        <dbReference type="Pfam" id="PF01850"/>
    </source>
</evidence>
<evidence type="ECO:0000313" key="4">
    <source>
        <dbReference type="Proteomes" id="UP000253529"/>
    </source>
</evidence>
<feature type="compositionally biased region" description="Polar residues" evidence="1">
    <location>
        <begin position="1"/>
        <end position="22"/>
    </location>
</feature>
<dbReference type="Pfam" id="PF01850">
    <property type="entry name" value="PIN"/>
    <property type="match status" value="1"/>
</dbReference>
<dbReference type="PANTHER" id="PTHR36173:SF2">
    <property type="entry name" value="RIBONUCLEASE VAPC16"/>
    <property type="match status" value="1"/>
</dbReference>
<reference evidence="3 4" key="1">
    <citation type="submission" date="2018-06" db="EMBL/GenBank/DDBJ databases">
        <title>Genomic Encyclopedia of Type Strains, Phase IV (KMG-IV): sequencing the most valuable type-strain genomes for metagenomic binning, comparative biology and taxonomic classification.</title>
        <authorList>
            <person name="Goeker M."/>
        </authorList>
    </citation>
    <scope>NUCLEOTIDE SEQUENCE [LARGE SCALE GENOMIC DNA]</scope>
    <source>
        <strain evidence="3 4">DSM 24875</strain>
    </source>
</reference>
<comment type="caution">
    <text evidence="3">The sequence shown here is derived from an EMBL/GenBank/DDBJ whole genome shotgun (WGS) entry which is preliminary data.</text>
</comment>
<sequence length="177" mass="18915">MSFLLDSNSQAGRTSGDRSAQQEGARLGRPGGGTPPFPARALSGSSRTATLGVTLDTHVFLWLDVNSARLPDRTREIVVRTDPPVHVSAASFWEIAIKRRDGNLAYGGAARTAAADAGFAELDTSAADAETAGGLDWAHRDPFDRMLVAQCLDHTLTLVTADSRLRTRDDIAVVWAQ</sequence>
<feature type="region of interest" description="Disordered" evidence="1">
    <location>
        <begin position="1"/>
        <end position="43"/>
    </location>
</feature>
<dbReference type="SUPFAM" id="SSF88723">
    <property type="entry name" value="PIN domain-like"/>
    <property type="match status" value="1"/>
</dbReference>
<dbReference type="OrthoDB" id="9798990at2"/>